<feature type="binding site" evidence="11">
    <location>
        <position position="83"/>
    </location>
    <ligand>
        <name>UMP</name>
        <dbReference type="ChEBI" id="CHEBI:57865"/>
    </ligand>
</feature>
<dbReference type="FunFam" id="3.40.1160.10:FF:000001">
    <property type="entry name" value="Uridylate kinase"/>
    <property type="match status" value="1"/>
</dbReference>
<dbReference type="NCBIfam" id="TIGR02075">
    <property type="entry name" value="pyrH_bact"/>
    <property type="match status" value="1"/>
</dbReference>
<feature type="binding site" evidence="11">
    <location>
        <position position="172"/>
    </location>
    <ligand>
        <name>ATP</name>
        <dbReference type="ChEBI" id="CHEBI:30616"/>
    </ligand>
</feature>
<comment type="subcellular location">
    <subcellularLocation>
        <location evidence="1 11">Cytoplasm</location>
    </subcellularLocation>
</comment>
<feature type="binding site" evidence="11">
    <location>
        <begin position="20"/>
        <end position="23"/>
    </location>
    <ligand>
        <name>ATP</name>
        <dbReference type="ChEBI" id="CHEBI:30616"/>
    </ligand>
</feature>
<dbReference type="GO" id="GO:0033862">
    <property type="term" value="F:UMP kinase activity"/>
    <property type="evidence" value="ECO:0007669"/>
    <property type="project" value="UniProtKB-EC"/>
</dbReference>
<dbReference type="InterPro" id="IPR015963">
    <property type="entry name" value="Uridylate_kinase_bac"/>
</dbReference>
<keyword evidence="4 11" id="KW-0963">Cytoplasm</keyword>
<evidence type="ECO:0000256" key="6">
    <source>
        <dbReference type="ARBA" id="ARBA00022741"/>
    </source>
</evidence>
<comment type="activity regulation">
    <text evidence="11">Inhibited by UTP.</text>
</comment>
<feature type="binding site" evidence="11">
    <location>
        <position position="177"/>
    </location>
    <ligand>
        <name>ATP</name>
        <dbReference type="ChEBI" id="CHEBI:30616"/>
    </ligand>
</feature>
<evidence type="ECO:0000256" key="2">
    <source>
        <dbReference type="ARBA" id="ARBA00004791"/>
    </source>
</evidence>
<feature type="binding site" evidence="11">
    <location>
        <position position="171"/>
    </location>
    <ligand>
        <name>ATP</name>
        <dbReference type="ChEBI" id="CHEBI:30616"/>
    </ligand>
</feature>
<evidence type="ECO:0000313" key="13">
    <source>
        <dbReference type="EMBL" id="GHC42608.1"/>
    </source>
</evidence>
<feature type="domain" description="Aspartate/glutamate/uridylate kinase" evidence="12">
    <location>
        <begin position="16"/>
        <end position="225"/>
    </location>
</feature>
<dbReference type="InterPro" id="IPR001048">
    <property type="entry name" value="Asp/Glu/Uridylate_kinase"/>
</dbReference>
<feature type="binding site" evidence="11">
    <location>
        <position position="68"/>
    </location>
    <ligand>
        <name>ATP</name>
        <dbReference type="ChEBI" id="CHEBI:30616"/>
    </ligand>
</feature>
<dbReference type="Pfam" id="PF00696">
    <property type="entry name" value="AA_kinase"/>
    <property type="match status" value="1"/>
</dbReference>
<evidence type="ECO:0000256" key="10">
    <source>
        <dbReference type="ARBA" id="ARBA00047767"/>
    </source>
</evidence>
<dbReference type="InterPro" id="IPR011817">
    <property type="entry name" value="Uridylate_kinase"/>
</dbReference>
<evidence type="ECO:0000313" key="14">
    <source>
        <dbReference type="Proteomes" id="UP000644507"/>
    </source>
</evidence>
<sequence>MSEETTESKSERKFTRAVLKLSGEALREEGSKDNISPEIVERMAREIRDAVKTGLELAVVVGGGNFWRGASASARGMDRATADYVGMMATVMNSLALQSALEEEDVPCVVQSAIEMKNVAEPYIRRKAERHLSQGRVVIFAAGTGSPFFSTDTTSALRANEMDADVIFKATQVDGVYDSDPKKNPDAKRYDRVSFIDCLTKQLKVMDATAFSLCLENEMPIVIFDVGVEGNITRALSGEDIGTYVCREA</sequence>
<feature type="binding site" evidence="11">
    <location>
        <position position="180"/>
    </location>
    <ligand>
        <name>ATP</name>
        <dbReference type="ChEBI" id="CHEBI:30616"/>
    </ligand>
</feature>
<evidence type="ECO:0000256" key="5">
    <source>
        <dbReference type="ARBA" id="ARBA00022679"/>
    </source>
</evidence>
<evidence type="ECO:0000256" key="11">
    <source>
        <dbReference type="HAMAP-Rule" id="MF_01220"/>
    </source>
</evidence>
<comment type="pathway">
    <text evidence="2 11">Pyrimidine metabolism; CTP biosynthesis via de novo pathway; UDP from UMP (UMPK route): step 1/1.</text>
</comment>
<evidence type="ECO:0000256" key="1">
    <source>
        <dbReference type="ARBA" id="ARBA00004496"/>
    </source>
</evidence>
<dbReference type="Proteomes" id="UP000644507">
    <property type="component" value="Unassembled WGS sequence"/>
</dbReference>
<comment type="caution">
    <text evidence="13">The sequence shown here is derived from an EMBL/GenBank/DDBJ whole genome shotgun (WGS) entry which is preliminary data.</text>
</comment>
<evidence type="ECO:0000256" key="7">
    <source>
        <dbReference type="ARBA" id="ARBA00022777"/>
    </source>
</evidence>
<dbReference type="PIRSF" id="PIRSF005650">
    <property type="entry name" value="Uridylate_kin"/>
    <property type="match status" value="1"/>
</dbReference>
<dbReference type="Gene3D" id="3.40.1160.10">
    <property type="entry name" value="Acetylglutamate kinase-like"/>
    <property type="match status" value="1"/>
</dbReference>
<evidence type="ECO:0000256" key="4">
    <source>
        <dbReference type="ARBA" id="ARBA00022490"/>
    </source>
</evidence>
<feature type="binding site" evidence="11">
    <location>
        <position position="64"/>
    </location>
    <ligand>
        <name>ATP</name>
        <dbReference type="ChEBI" id="CHEBI:30616"/>
    </ligand>
</feature>
<dbReference type="RefSeq" id="WP_189566952.1">
    <property type="nucleotide sequence ID" value="NZ_BMXI01000001.1"/>
</dbReference>
<evidence type="ECO:0000256" key="3">
    <source>
        <dbReference type="ARBA" id="ARBA00007614"/>
    </source>
</evidence>
<comment type="catalytic activity">
    <reaction evidence="10 11">
        <text>UMP + ATP = UDP + ADP</text>
        <dbReference type="Rhea" id="RHEA:24400"/>
        <dbReference type="ChEBI" id="CHEBI:30616"/>
        <dbReference type="ChEBI" id="CHEBI:57865"/>
        <dbReference type="ChEBI" id="CHEBI:58223"/>
        <dbReference type="ChEBI" id="CHEBI:456216"/>
        <dbReference type="EC" id="2.7.4.22"/>
    </reaction>
</comment>
<evidence type="ECO:0000259" key="12">
    <source>
        <dbReference type="Pfam" id="PF00696"/>
    </source>
</evidence>
<comment type="similarity">
    <text evidence="3 11">Belongs to the UMP kinase family.</text>
</comment>
<protein>
    <recommendedName>
        <fullName evidence="11">Uridylate kinase</fullName>
        <shortName evidence="11">UK</shortName>
        <ecNumber evidence="11">2.7.4.22</ecNumber>
    </recommendedName>
    <alternativeName>
        <fullName evidence="11">Uridine monophosphate kinase</fullName>
        <shortName evidence="11">UMP kinase</shortName>
        <shortName evidence="11">UMPK</shortName>
    </alternativeName>
</protein>
<reference evidence="13" key="1">
    <citation type="journal article" date="2014" name="Int. J. Syst. Evol. Microbiol.">
        <title>Complete genome sequence of Corynebacterium casei LMG S-19264T (=DSM 44701T), isolated from a smear-ripened cheese.</title>
        <authorList>
            <consortium name="US DOE Joint Genome Institute (JGI-PGF)"/>
            <person name="Walter F."/>
            <person name="Albersmeier A."/>
            <person name="Kalinowski J."/>
            <person name="Ruckert C."/>
        </authorList>
    </citation>
    <scope>NUCLEOTIDE SEQUENCE</scope>
    <source>
        <strain evidence="13">KCTC 12988</strain>
    </source>
</reference>
<comment type="subunit">
    <text evidence="11">Homohexamer.</text>
</comment>
<dbReference type="SUPFAM" id="SSF53633">
    <property type="entry name" value="Carbamate kinase-like"/>
    <property type="match status" value="1"/>
</dbReference>
<comment type="caution">
    <text evidence="11">Lacks conserved residue(s) required for the propagation of feature annotation.</text>
</comment>
<accession>A0A918WGE8</accession>
<dbReference type="GO" id="GO:0044210">
    <property type="term" value="P:'de novo' CTP biosynthetic process"/>
    <property type="evidence" value="ECO:0007669"/>
    <property type="project" value="UniProtKB-UniRule"/>
</dbReference>
<dbReference type="PANTHER" id="PTHR42833">
    <property type="entry name" value="URIDYLATE KINASE"/>
    <property type="match status" value="1"/>
</dbReference>
<keyword evidence="9 11" id="KW-0665">Pyrimidine biosynthesis</keyword>
<dbReference type="GO" id="GO:0006225">
    <property type="term" value="P:UDP biosynthetic process"/>
    <property type="evidence" value="ECO:0007669"/>
    <property type="project" value="TreeGrafter"/>
</dbReference>
<proteinExistence type="inferred from homology"/>
<keyword evidence="8 11" id="KW-0067">ATP-binding</keyword>
<reference evidence="13" key="2">
    <citation type="submission" date="2020-09" db="EMBL/GenBank/DDBJ databases">
        <authorList>
            <person name="Sun Q."/>
            <person name="Kim S."/>
        </authorList>
    </citation>
    <scope>NUCLEOTIDE SEQUENCE</scope>
    <source>
        <strain evidence="13">KCTC 12988</strain>
    </source>
</reference>
<dbReference type="HAMAP" id="MF_01220_B">
    <property type="entry name" value="PyrH_B"/>
    <property type="match status" value="1"/>
</dbReference>
<evidence type="ECO:0000256" key="9">
    <source>
        <dbReference type="ARBA" id="ARBA00022975"/>
    </source>
</evidence>
<feature type="binding site" evidence="11">
    <location>
        <position position="63"/>
    </location>
    <ligand>
        <name>UMP</name>
        <dbReference type="ChEBI" id="CHEBI:57865"/>
    </ligand>
</feature>
<dbReference type="CDD" id="cd04254">
    <property type="entry name" value="AAK_UMPK-PyrH-Ec"/>
    <property type="match status" value="1"/>
</dbReference>
<dbReference type="PANTHER" id="PTHR42833:SF4">
    <property type="entry name" value="URIDYLATE KINASE PUMPKIN, CHLOROPLASTIC"/>
    <property type="match status" value="1"/>
</dbReference>
<keyword evidence="7 11" id="KW-0418">Kinase</keyword>
<gene>
    <name evidence="11 13" type="primary">pyrH</name>
    <name evidence="13" type="ORF">GCM10007100_04570</name>
</gene>
<dbReference type="InterPro" id="IPR036393">
    <property type="entry name" value="AceGlu_kinase-like_sf"/>
</dbReference>
<dbReference type="AlphaFoldDB" id="A0A918WGE8"/>
<dbReference type="EC" id="2.7.4.22" evidence="11"/>
<name>A0A918WGE8_9BACT</name>
<comment type="function">
    <text evidence="11">Catalyzes the reversible phosphorylation of UMP to UDP.</text>
</comment>
<dbReference type="EMBL" id="BMXI01000001">
    <property type="protein sequence ID" value="GHC42608.1"/>
    <property type="molecule type" value="Genomic_DNA"/>
</dbReference>
<keyword evidence="5 11" id="KW-0808">Transferase</keyword>
<feature type="binding site" evidence="11">
    <location>
        <begin position="144"/>
        <end position="151"/>
    </location>
    <ligand>
        <name>UMP</name>
        <dbReference type="ChEBI" id="CHEBI:57865"/>
    </ligand>
</feature>
<evidence type="ECO:0000256" key="8">
    <source>
        <dbReference type="ARBA" id="ARBA00022840"/>
    </source>
</evidence>
<keyword evidence="14" id="KW-1185">Reference proteome</keyword>
<keyword evidence="6 11" id="KW-0547">Nucleotide-binding</keyword>
<organism evidence="13 14">
    <name type="scientific">Roseibacillus persicicus</name>
    <dbReference type="NCBI Taxonomy" id="454148"/>
    <lineage>
        <taxon>Bacteria</taxon>
        <taxon>Pseudomonadati</taxon>
        <taxon>Verrucomicrobiota</taxon>
        <taxon>Verrucomicrobiia</taxon>
        <taxon>Verrucomicrobiales</taxon>
        <taxon>Verrucomicrobiaceae</taxon>
        <taxon>Roseibacillus</taxon>
    </lineage>
</organism>
<dbReference type="GO" id="GO:0005524">
    <property type="term" value="F:ATP binding"/>
    <property type="evidence" value="ECO:0007669"/>
    <property type="project" value="UniProtKB-KW"/>
</dbReference>
<dbReference type="GO" id="GO:0005737">
    <property type="term" value="C:cytoplasm"/>
    <property type="evidence" value="ECO:0007669"/>
    <property type="project" value="UniProtKB-SubCell"/>
</dbReference>